<sequence>MAGHGGLAGAGAGLGATGLARTSLAPVAAGTAPPSIQDTLGAPAALSLLIPVSLPSVSTPSIGVGATSAAGVGTGGCPGAGAGAPAVPGTPAVGTELSARESAFNAVRTAYEARVHRVVAGAGAAGTAVRAGGAGPASGGTEIGKGADEFSLRPIAASAPGVAGPSQPVPIDPTLVPLPATCDLDIADTSQSRLHSQAQ</sequence>
<keyword evidence="2" id="KW-1185">Reference proteome</keyword>
<protein>
    <submittedName>
        <fullName evidence="1">Uncharacterized protein</fullName>
    </submittedName>
</protein>
<evidence type="ECO:0000313" key="2">
    <source>
        <dbReference type="Proteomes" id="UP001219525"/>
    </source>
</evidence>
<organism evidence="1 2">
    <name type="scientific">Mycena pura</name>
    <dbReference type="NCBI Taxonomy" id="153505"/>
    <lineage>
        <taxon>Eukaryota</taxon>
        <taxon>Fungi</taxon>
        <taxon>Dikarya</taxon>
        <taxon>Basidiomycota</taxon>
        <taxon>Agaricomycotina</taxon>
        <taxon>Agaricomycetes</taxon>
        <taxon>Agaricomycetidae</taxon>
        <taxon>Agaricales</taxon>
        <taxon>Marasmiineae</taxon>
        <taxon>Mycenaceae</taxon>
        <taxon>Mycena</taxon>
    </lineage>
</organism>
<evidence type="ECO:0000313" key="1">
    <source>
        <dbReference type="EMBL" id="KAJ7204809.1"/>
    </source>
</evidence>
<accession>A0AAD6V831</accession>
<proteinExistence type="predicted"/>
<name>A0AAD6V831_9AGAR</name>
<dbReference type="Proteomes" id="UP001219525">
    <property type="component" value="Unassembled WGS sequence"/>
</dbReference>
<comment type="caution">
    <text evidence="1">The sequence shown here is derived from an EMBL/GenBank/DDBJ whole genome shotgun (WGS) entry which is preliminary data.</text>
</comment>
<gene>
    <name evidence="1" type="ORF">GGX14DRAFT_569388</name>
</gene>
<dbReference type="AlphaFoldDB" id="A0AAD6V831"/>
<dbReference type="EMBL" id="JARJCW010000046">
    <property type="protein sequence ID" value="KAJ7204809.1"/>
    <property type="molecule type" value="Genomic_DNA"/>
</dbReference>
<reference evidence="1" key="1">
    <citation type="submission" date="2023-03" db="EMBL/GenBank/DDBJ databases">
        <title>Massive genome expansion in bonnet fungi (Mycena s.s.) driven by repeated elements and novel gene families across ecological guilds.</title>
        <authorList>
            <consortium name="Lawrence Berkeley National Laboratory"/>
            <person name="Harder C.B."/>
            <person name="Miyauchi S."/>
            <person name="Viragh M."/>
            <person name="Kuo A."/>
            <person name="Thoen E."/>
            <person name="Andreopoulos B."/>
            <person name="Lu D."/>
            <person name="Skrede I."/>
            <person name="Drula E."/>
            <person name="Henrissat B."/>
            <person name="Morin E."/>
            <person name="Kohler A."/>
            <person name="Barry K."/>
            <person name="LaButti K."/>
            <person name="Morin E."/>
            <person name="Salamov A."/>
            <person name="Lipzen A."/>
            <person name="Mereny Z."/>
            <person name="Hegedus B."/>
            <person name="Baldrian P."/>
            <person name="Stursova M."/>
            <person name="Weitz H."/>
            <person name="Taylor A."/>
            <person name="Grigoriev I.V."/>
            <person name="Nagy L.G."/>
            <person name="Martin F."/>
            <person name="Kauserud H."/>
        </authorList>
    </citation>
    <scope>NUCLEOTIDE SEQUENCE</scope>
    <source>
        <strain evidence="1">9144</strain>
    </source>
</reference>